<keyword evidence="3" id="KW-0378">Hydrolase</keyword>
<protein>
    <recommendedName>
        <fullName evidence="3">Peptide hydrolase</fullName>
        <ecNumber evidence="3">3.4.-.-</ecNumber>
    </recommendedName>
</protein>
<comment type="similarity">
    <text evidence="3">Belongs to the peptidase M28 family.</text>
</comment>
<dbReference type="InterPro" id="IPR007484">
    <property type="entry name" value="Peptidase_M28"/>
</dbReference>
<dbReference type="PANTHER" id="PTHR12283:SF2">
    <property type="entry name" value="PEPTIDE HYDROLASE"/>
    <property type="match status" value="1"/>
</dbReference>
<keyword evidence="3" id="KW-0645">Protease</keyword>
<dbReference type="GO" id="GO:0008233">
    <property type="term" value="F:peptidase activity"/>
    <property type="evidence" value="ECO:0007669"/>
    <property type="project" value="UniProtKB-KW"/>
</dbReference>
<gene>
    <name evidence="5" type="ORF">BDU57DRAFT_553264</name>
</gene>
<evidence type="ECO:0000256" key="3">
    <source>
        <dbReference type="RuleBase" id="RU361240"/>
    </source>
</evidence>
<dbReference type="Proteomes" id="UP000800096">
    <property type="component" value="Unassembled WGS sequence"/>
</dbReference>
<dbReference type="OrthoDB" id="3907302at2759"/>
<organism evidence="5 6">
    <name type="scientific">Ampelomyces quisqualis</name>
    <name type="common">Powdery mildew agent</name>
    <dbReference type="NCBI Taxonomy" id="50730"/>
    <lineage>
        <taxon>Eukaryota</taxon>
        <taxon>Fungi</taxon>
        <taxon>Dikarya</taxon>
        <taxon>Ascomycota</taxon>
        <taxon>Pezizomycotina</taxon>
        <taxon>Dothideomycetes</taxon>
        <taxon>Pleosporomycetidae</taxon>
        <taxon>Pleosporales</taxon>
        <taxon>Pleosporineae</taxon>
        <taxon>Phaeosphaeriaceae</taxon>
        <taxon>Ampelomyces</taxon>
    </lineage>
</organism>
<dbReference type="GO" id="GO:0008270">
    <property type="term" value="F:zinc ion binding"/>
    <property type="evidence" value="ECO:0007669"/>
    <property type="project" value="TreeGrafter"/>
</dbReference>
<dbReference type="AlphaFoldDB" id="A0A6A5R236"/>
<dbReference type="SUPFAM" id="SSF53187">
    <property type="entry name" value="Zn-dependent exopeptidases"/>
    <property type="match status" value="1"/>
</dbReference>
<feature type="domain" description="Peptidase M28" evidence="4">
    <location>
        <begin position="92"/>
        <end position="143"/>
    </location>
</feature>
<dbReference type="Gene3D" id="3.40.630.10">
    <property type="entry name" value="Zn peptidases"/>
    <property type="match status" value="1"/>
</dbReference>
<dbReference type="EC" id="3.4.-.-" evidence="3"/>
<sequence length="146" mass="16758">MHNEIQELEGGTVELDMGVQIISLNSEESFEKWTDQDSLYGSRHDIATQVISEDTIYLFLLLNFLGSISPRIPSYFPTMHWAYRHLSKLETRSDEHLPFITKGVSVLHVIPSLFPDGWHTVQDDGEHVDMPTVRDWSKILAAFTLE</sequence>
<evidence type="ECO:0000313" key="6">
    <source>
        <dbReference type="Proteomes" id="UP000800096"/>
    </source>
</evidence>
<reference evidence="5" key="1">
    <citation type="journal article" date="2020" name="Stud. Mycol.">
        <title>101 Dothideomycetes genomes: a test case for predicting lifestyles and emergence of pathogens.</title>
        <authorList>
            <person name="Haridas S."/>
            <person name="Albert R."/>
            <person name="Binder M."/>
            <person name="Bloem J."/>
            <person name="Labutti K."/>
            <person name="Salamov A."/>
            <person name="Andreopoulos B."/>
            <person name="Baker S."/>
            <person name="Barry K."/>
            <person name="Bills G."/>
            <person name="Bluhm B."/>
            <person name="Cannon C."/>
            <person name="Castanera R."/>
            <person name="Culley D."/>
            <person name="Daum C."/>
            <person name="Ezra D."/>
            <person name="Gonzalez J."/>
            <person name="Henrissat B."/>
            <person name="Kuo A."/>
            <person name="Liang C."/>
            <person name="Lipzen A."/>
            <person name="Lutzoni F."/>
            <person name="Magnuson J."/>
            <person name="Mondo S."/>
            <person name="Nolan M."/>
            <person name="Ohm R."/>
            <person name="Pangilinan J."/>
            <person name="Park H.-J."/>
            <person name="Ramirez L."/>
            <person name="Alfaro M."/>
            <person name="Sun H."/>
            <person name="Tritt A."/>
            <person name="Yoshinaga Y."/>
            <person name="Zwiers L.-H."/>
            <person name="Turgeon B."/>
            <person name="Goodwin S."/>
            <person name="Spatafora J."/>
            <person name="Crous P."/>
            <person name="Grigoriev I."/>
        </authorList>
    </citation>
    <scope>NUCLEOTIDE SEQUENCE</scope>
    <source>
        <strain evidence="5">HMLAC05119</strain>
    </source>
</reference>
<evidence type="ECO:0000313" key="5">
    <source>
        <dbReference type="EMBL" id="KAF1921034.1"/>
    </source>
</evidence>
<keyword evidence="3" id="KW-0479">Metal-binding</keyword>
<dbReference type="Pfam" id="PF04389">
    <property type="entry name" value="Peptidase_M28"/>
    <property type="match status" value="1"/>
</dbReference>
<keyword evidence="1" id="KW-0808">Transferase</keyword>
<name>A0A6A5R236_AMPQU</name>
<dbReference type="GO" id="GO:0006508">
    <property type="term" value="P:proteolysis"/>
    <property type="evidence" value="ECO:0007669"/>
    <property type="project" value="UniProtKB-KW"/>
</dbReference>
<keyword evidence="3" id="KW-0862">Zinc</keyword>
<dbReference type="InterPro" id="IPR040234">
    <property type="entry name" value="QC/QCL"/>
</dbReference>
<evidence type="ECO:0000259" key="4">
    <source>
        <dbReference type="Pfam" id="PF04389"/>
    </source>
</evidence>
<keyword evidence="2" id="KW-0012">Acyltransferase</keyword>
<dbReference type="GO" id="GO:0016603">
    <property type="term" value="F:glutaminyl-peptide cyclotransferase activity"/>
    <property type="evidence" value="ECO:0007669"/>
    <property type="project" value="TreeGrafter"/>
</dbReference>
<dbReference type="EMBL" id="ML979132">
    <property type="protein sequence ID" value="KAF1921034.1"/>
    <property type="molecule type" value="Genomic_DNA"/>
</dbReference>
<evidence type="ECO:0000256" key="2">
    <source>
        <dbReference type="ARBA" id="ARBA00023315"/>
    </source>
</evidence>
<dbReference type="PANTHER" id="PTHR12283">
    <property type="entry name" value="GLUTAMINYL-PEPTIDE CYCLOTRANSFERASE"/>
    <property type="match status" value="1"/>
</dbReference>
<keyword evidence="6" id="KW-1185">Reference proteome</keyword>
<proteinExistence type="inferred from homology"/>
<evidence type="ECO:0000256" key="1">
    <source>
        <dbReference type="ARBA" id="ARBA00022679"/>
    </source>
</evidence>
<accession>A0A6A5R236</accession>